<protein>
    <submittedName>
        <fullName evidence="4">Beta-ketoacyl synthase</fullName>
    </submittedName>
</protein>
<dbReference type="PANTHER" id="PTHR43775:SF37">
    <property type="entry name" value="SI:DKEY-61P9.11"/>
    <property type="match status" value="1"/>
</dbReference>
<sequence>MDPHQRLLLEVSYEALHSMESDSSSSWMHQKQRMGVMVGMYTHSAYTVMLRGTAVNQDGRSSALTAPHGPSQQQVMRMSLHSADLDAWSAQVLQMHGTGTPLGGPIEVGAASAVLLSEATKRDFPVHMSGVESNMGHSEAAAGMAGMVQLAGNLLRSMSSV</sequence>
<dbReference type="AlphaFoldDB" id="A0A5B8MTR6"/>
<dbReference type="Proteomes" id="UP000316726">
    <property type="component" value="Chromosome 9"/>
</dbReference>
<evidence type="ECO:0000313" key="5">
    <source>
        <dbReference type="Proteomes" id="UP000316726"/>
    </source>
</evidence>
<gene>
    <name evidence="4" type="ORF">A3770_09p56720</name>
</gene>
<dbReference type="PANTHER" id="PTHR43775">
    <property type="entry name" value="FATTY ACID SYNTHASE"/>
    <property type="match status" value="1"/>
</dbReference>
<dbReference type="STRING" id="1764295.A0A5B8MTR6"/>
<dbReference type="GO" id="GO:0006633">
    <property type="term" value="P:fatty acid biosynthetic process"/>
    <property type="evidence" value="ECO:0007669"/>
    <property type="project" value="TreeGrafter"/>
</dbReference>
<feature type="domain" description="Ketosynthase family 3 (KS3)" evidence="3">
    <location>
        <begin position="1"/>
        <end position="161"/>
    </location>
</feature>
<evidence type="ECO:0000256" key="2">
    <source>
        <dbReference type="ARBA" id="ARBA00022553"/>
    </source>
</evidence>
<evidence type="ECO:0000313" key="4">
    <source>
        <dbReference type="EMBL" id="QDZ23154.1"/>
    </source>
</evidence>
<dbReference type="GO" id="GO:0004312">
    <property type="term" value="F:fatty acid synthase activity"/>
    <property type="evidence" value="ECO:0007669"/>
    <property type="project" value="TreeGrafter"/>
</dbReference>
<reference evidence="4 5" key="1">
    <citation type="submission" date="2018-07" db="EMBL/GenBank/DDBJ databases">
        <title>The complete nuclear genome of the prasinophyte Chloropicon primus (CCMP1205).</title>
        <authorList>
            <person name="Pombert J.-F."/>
            <person name="Otis C."/>
            <person name="Turmel M."/>
            <person name="Lemieux C."/>
        </authorList>
    </citation>
    <scope>NUCLEOTIDE SEQUENCE [LARGE SCALE GENOMIC DNA]</scope>
    <source>
        <strain evidence="4 5">CCMP1205</strain>
    </source>
</reference>
<name>A0A5B8MTR6_9CHLO</name>
<dbReference type="PROSITE" id="PS52004">
    <property type="entry name" value="KS3_2"/>
    <property type="match status" value="1"/>
</dbReference>
<evidence type="ECO:0000259" key="3">
    <source>
        <dbReference type="PROSITE" id="PS52004"/>
    </source>
</evidence>
<dbReference type="Gene3D" id="3.40.47.10">
    <property type="match status" value="2"/>
</dbReference>
<keyword evidence="2" id="KW-0597">Phosphoprotein</keyword>
<dbReference type="SUPFAM" id="SSF53901">
    <property type="entry name" value="Thiolase-like"/>
    <property type="match status" value="1"/>
</dbReference>
<dbReference type="OrthoDB" id="515223at2759"/>
<dbReference type="InterPro" id="IPR016039">
    <property type="entry name" value="Thiolase-like"/>
</dbReference>
<proteinExistence type="predicted"/>
<accession>A0A5B8MTR6</accession>
<keyword evidence="1" id="KW-0596">Phosphopantetheine</keyword>
<dbReference type="InterPro" id="IPR050091">
    <property type="entry name" value="PKS_NRPS_Biosynth_Enz"/>
</dbReference>
<dbReference type="InterPro" id="IPR020841">
    <property type="entry name" value="PKS_Beta-ketoAc_synthase_dom"/>
</dbReference>
<organism evidence="4 5">
    <name type="scientific">Chloropicon primus</name>
    <dbReference type="NCBI Taxonomy" id="1764295"/>
    <lineage>
        <taxon>Eukaryota</taxon>
        <taxon>Viridiplantae</taxon>
        <taxon>Chlorophyta</taxon>
        <taxon>Chloropicophyceae</taxon>
        <taxon>Chloropicales</taxon>
        <taxon>Chloropicaceae</taxon>
        <taxon>Chloropicon</taxon>
    </lineage>
</organism>
<keyword evidence="5" id="KW-1185">Reference proteome</keyword>
<dbReference type="SMART" id="SM00825">
    <property type="entry name" value="PKS_KS"/>
    <property type="match status" value="1"/>
</dbReference>
<dbReference type="EMBL" id="CP031042">
    <property type="protein sequence ID" value="QDZ23154.1"/>
    <property type="molecule type" value="Genomic_DNA"/>
</dbReference>
<dbReference type="InterPro" id="IPR014031">
    <property type="entry name" value="Ketoacyl_synth_C"/>
</dbReference>
<evidence type="ECO:0000256" key="1">
    <source>
        <dbReference type="ARBA" id="ARBA00022450"/>
    </source>
</evidence>
<dbReference type="Pfam" id="PF02801">
    <property type="entry name" value="Ketoacyl-synt_C"/>
    <property type="match status" value="1"/>
</dbReference>